<evidence type="ECO:0000313" key="11">
    <source>
        <dbReference type="Proteomes" id="UP000034591"/>
    </source>
</evidence>
<feature type="transmembrane region" description="Helical" evidence="8">
    <location>
        <begin position="165"/>
        <end position="187"/>
    </location>
</feature>
<evidence type="ECO:0000256" key="1">
    <source>
        <dbReference type="ARBA" id="ARBA00004429"/>
    </source>
</evidence>
<dbReference type="GO" id="GO:0015628">
    <property type="term" value="P:protein secretion by the type II secretion system"/>
    <property type="evidence" value="ECO:0007669"/>
    <property type="project" value="TreeGrafter"/>
</dbReference>
<evidence type="ECO:0000256" key="5">
    <source>
        <dbReference type="ARBA" id="ARBA00022692"/>
    </source>
</evidence>
<feature type="transmembrane region" description="Helical" evidence="8">
    <location>
        <begin position="372"/>
        <end position="396"/>
    </location>
</feature>
<evidence type="ECO:0000259" key="9">
    <source>
        <dbReference type="Pfam" id="PF00482"/>
    </source>
</evidence>
<accession>A0A0G0H701</accession>
<dbReference type="Gene3D" id="1.20.81.30">
    <property type="entry name" value="Type II secretion system (T2SS), domain F"/>
    <property type="match status" value="2"/>
</dbReference>
<dbReference type="EMBL" id="LBTI01000006">
    <property type="protein sequence ID" value="KKQ37927.1"/>
    <property type="molecule type" value="Genomic_DNA"/>
</dbReference>
<name>A0A0G0H701_9BACT</name>
<gene>
    <name evidence="10" type="ORF">US53_C0006G0021</name>
</gene>
<dbReference type="AlphaFoldDB" id="A0A0G0H701"/>
<evidence type="ECO:0000256" key="6">
    <source>
        <dbReference type="ARBA" id="ARBA00022989"/>
    </source>
</evidence>
<sequence>MALFEYKAKDSKGQTIHDVLQAGDKKEAASLLRSDNLKILTIKSLDSKFASMFKGGISVSEKAAFCRFLATMLRAGLPLPEALDIIRQETQSKKLEKVLFDISFHIQKGETFSSVISKYKEDFDSVFLTMIKAGEESGTLEKSFDYLAKQLLTTYELSQKVKSSMMYPAVIIAAMIGNAFIMLGFVLPKMSDVFLSLNVDLPIVTRYLLKFGDTVGENLALTFGAFFMILFLVFMLFVVKKTRKMILGVFVKLPVIRKVMEQLDAARFARTLSTLLKSGVPIIVALDVASDILSQPRLKEEAKMFSEGVAKGASLSDILTRKKGAFPVTMVQTIKAGEKTGSLEVVLEELASFYEMEVDYSLKRATALLEPLLMLVIGVAVGAMVVLLITPIYSIVGGLEGNL</sequence>
<protein>
    <recommendedName>
        <fullName evidence="9">Type II secretion system protein GspF domain-containing protein</fullName>
    </recommendedName>
</protein>
<feature type="domain" description="Type II secretion system protein GspF" evidence="9">
    <location>
        <begin position="268"/>
        <end position="391"/>
    </location>
</feature>
<dbReference type="PANTHER" id="PTHR30012">
    <property type="entry name" value="GENERAL SECRETION PATHWAY PROTEIN"/>
    <property type="match status" value="1"/>
</dbReference>
<evidence type="ECO:0000256" key="4">
    <source>
        <dbReference type="ARBA" id="ARBA00022519"/>
    </source>
</evidence>
<keyword evidence="6 8" id="KW-1133">Transmembrane helix</keyword>
<comment type="subcellular location">
    <subcellularLocation>
        <location evidence="1">Cell inner membrane</location>
        <topology evidence="1">Multi-pass membrane protein</topology>
    </subcellularLocation>
</comment>
<comment type="similarity">
    <text evidence="2">Belongs to the GSP F family.</text>
</comment>
<evidence type="ECO:0000256" key="3">
    <source>
        <dbReference type="ARBA" id="ARBA00022475"/>
    </source>
</evidence>
<keyword evidence="7 8" id="KW-0472">Membrane</keyword>
<comment type="caution">
    <text evidence="10">The sequence shown here is derived from an EMBL/GenBank/DDBJ whole genome shotgun (WGS) entry which is preliminary data.</text>
</comment>
<dbReference type="InterPro" id="IPR018076">
    <property type="entry name" value="T2SS_GspF_dom"/>
</dbReference>
<dbReference type="Pfam" id="PF00482">
    <property type="entry name" value="T2SSF"/>
    <property type="match status" value="2"/>
</dbReference>
<evidence type="ECO:0000256" key="8">
    <source>
        <dbReference type="SAM" id="Phobius"/>
    </source>
</evidence>
<evidence type="ECO:0000256" key="2">
    <source>
        <dbReference type="ARBA" id="ARBA00005745"/>
    </source>
</evidence>
<keyword evidence="3" id="KW-1003">Cell membrane</keyword>
<dbReference type="FunFam" id="1.20.81.30:FF:000001">
    <property type="entry name" value="Type II secretion system protein F"/>
    <property type="match status" value="2"/>
</dbReference>
<dbReference type="Proteomes" id="UP000034591">
    <property type="component" value="Unassembled WGS sequence"/>
</dbReference>
<dbReference type="PANTHER" id="PTHR30012:SF0">
    <property type="entry name" value="TYPE II SECRETION SYSTEM PROTEIN F-RELATED"/>
    <property type="match status" value="1"/>
</dbReference>
<feature type="domain" description="Type II secretion system protein GspF" evidence="9">
    <location>
        <begin position="65"/>
        <end position="188"/>
    </location>
</feature>
<evidence type="ECO:0000313" key="10">
    <source>
        <dbReference type="EMBL" id="KKQ37927.1"/>
    </source>
</evidence>
<organism evidence="10 11">
    <name type="scientific">Candidatus Woesebacteria bacterium GW2011_GWA1_37_7</name>
    <dbReference type="NCBI Taxonomy" id="1618545"/>
    <lineage>
        <taxon>Bacteria</taxon>
        <taxon>Candidatus Woeseibacteriota</taxon>
    </lineage>
</organism>
<dbReference type="PRINTS" id="PR00812">
    <property type="entry name" value="BCTERIALGSPF"/>
</dbReference>
<evidence type="ECO:0000256" key="7">
    <source>
        <dbReference type="ARBA" id="ARBA00023136"/>
    </source>
</evidence>
<feature type="transmembrane region" description="Helical" evidence="8">
    <location>
        <begin position="219"/>
        <end position="239"/>
    </location>
</feature>
<dbReference type="STRING" id="1618545.US53_C0006G0021"/>
<dbReference type="InterPro" id="IPR042094">
    <property type="entry name" value="T2SS_GspF_sf"/>
</dbReference>
<dbReference type="InterPro" id="IPR003004">
    <property type="entry name" value="GspF/PilC"/>
</dbReference>
<reference evidence="10 11" key="1">
    <citation type="journal article" date="2015" name="Nature">
        <title>rRNA introns, odd ribosomes, and small enigmatic genomes across a large radiation of phyla.</title>
        <authorList>
            <person name="Brown C.T."/>
            <person name="Hug L.A."/>
            <person name="Thomas B.C."/>
            <person name="Sharon I."/>
            <person name="Castelle C.J."/>
            <person name="Singh A."/>
            <person name="Wilkins M.J."/>
            <person name="Williams K.H."/>
            <person name="Banfield J.F."/>
        </authorList>
    </citation>
    <scope>NUCLEOTIDE SEQUENCE [LARGE SCALE GENOMIC DNA]</scope>
</reference>
<keyword evidence="4" id="KW-0997">Cell inner membrane</keyword>
<keyword evidence="5 8" id="KW-0812">Transmembrane</keyword>
<dbReference type="GO" id="GO:0005886">
    <property type="term" value="C:plasma membrane"/>
    <property type="evidence" value="ECO:0007669"/>
    <property type="project" value="UniProtKB-SubCell"/>
</dbReference>
<proteinExistence type="inferred from homology"/>